<evidence type="ECO:0000256" key="1">
    <source>
        <dbReference type="SAM" id="MobiDB-lite"/>
    </source>
</evidence>
<proteinExistence type="predicted"/>
<gene>
    <name evidence="2" type="ORF">COEREDRAFT_11489</name>
</gene>
<dbReference type="Proteomes" id="UP000242474">
    <property type="component" value="Unassembled WGS sequence"/>
</dbReference>
<dbReference type="OrthoDB" id="5549399at2759"/>
<feature type="compositionally biased region" description="Basic and acidic residues" evidence="1">
    <location>
        <begin position="315"/>
        <end position="324"/>
    </location>
</feature>
<reference evidence="2 3" key="1">
    <citation type="journal article" date="2015" name="Genome Biol. Evol.">
        <title>Phylogenomic analyses indicate that early fungi evolved digesting cell walls of algal ancestors of land plants.</title>
        <authorList>
            <person name="Chang Y."/>
            <person name="Wang S."/>
            <person name="Sekimoto S."/>
            <person name="Aerts A.L."/>
            <person name="Choi C."/>
            <person name="Clum A."/>
            <person name="LaButti K.M."/>
            <person name="Lindquist E.A."/>
            <person name="Yee Ngan C."/>
            <person name="Ohm R.A."/>
            <person name="Salamov A.A."/>
            <person name="Grigoriev I.V."/>
            <person name="Spatafora J.W."/>
            <person name="Berbee M.L."/>
        </authorList>
    </citation>
    <scope>NUCLEOTIDE SEQUENCE [LARGE SCALE GENOMIC DNA]</scope>
    <source>
        <strain evidence="2 3">NRRL 1564</strain>
    </source>
</reference>
<dbReference type="EMBL" id="KZ303538">
    <property type="protein sequence ID" value="PIA13403.1"/>
    <property type="molecule type" value="Genomic_DNA"/>
</dbReference>
<accession>A0A2G5B308</accession>
<evidence type="ECO:0000313" key="2">
    <source>
        <dbReference type="EMBL" id="PIA13403.1"/>
    </source>
</evidence>
<feature type="compositionally biased region" description="Polar residues" evidence="1">
    <location>
        <begin position="98"/>
        <end position="113"/>
    </location>
</feature>
<name>A0A2G5B308_COERN</name>
<feature type="region of interest" description="Disordered" evidence="1">
    <location>
        <begin position="87"/>
        <end position="154"/>
    </location>
</feature>
<organism evidence="2 3">
    <name type="scientific">Coemansia reversa (strain ATCC 12441 / NRRL 1564)</name>
    <dbReference type="NCBI Taxonomy" id="763665"/>
    <lineage>
        <taxon>Eukaryota</taxon>
        <taxon>Fungi</taxon>
        <taxon>Fungi incertae sedis</taxon>
        <taxon>Zoopagomycota</taxon>
        <taxon>Kickxellomycotina</taxon>
        <taxon>Kickxellomycetes</taxon>
        <taxon>Kickxellales</taxon>
        <taxon>Kickxellaceae</taxon>
        <taxon>Coemansia</taxon>
    </lineage>
</organism>
<protein>
    <submittedName>
        <fullName evidence="2">Uncharacterized protein</fullName>
    </submittedName>
</protein>
<sequence>MSDYSCCSHLSVAELPSETSLLARLRHRQDLRASMLEEQESGSHSCSNLQRSIIPKSYSRTTGLDSSSPGSLLTKLRRLQDSRASIVEQEQDGVEPFNVTSQVATSKNYSRSSKIGDELPHSLLTKLRRRQEQRASMTEEIEKPPQSNHSRRSQLVPRKSYFCDRNVVDNLQSPLLGRLRHRQELRASKVVQSWETQYNLNTSYSAAAGDWDYEKSIFSNTPPPVPSHGISDAWFGLPYAQMYISRSGVDGYFTSHTRRAGRAQFPTLEITGVSISDLLCILGKTADDRHATNASSVFGGNPVQRYNQRLGQQEQRPKSSENPRPRSPYLFSVDDEPPSTATIAADHSQVVSPDDSLVEQCRIVHVSSVAELRPDKPHLVSVDCVGNSYSIKPSFA</sequence>
<dbReference type="AlphaFoldDB" id="A0A2G5B308"/>
<evidence type="ECO:0000313" key="3">
    <source>
        <dbReference type="Proteomes" id="UP000242474"/>
    </source>
</evidence>
<feature type="region of interest" description="Disordered" evidence="1">
    <location>
        <begin position="309"/>
        <end position="329"/>
    </location>
</feature>
<keyword evidence="3" id="KW-1185">Reference proteome</keyword>